<name>A0A6J2X4B4_SITOR</name>
<sequence>MEEAEKASDSEMSADSPSHTRQESASSMHSTVYPQPVTDPTILDSVAGFINDVVPATGTDTFDVKDQIQWAQFENLDFDESNFSLNTETPIPSSLTLVLGYTTGVQVWTIPPNGEAMELFSWRHGSVKVLRILPTPFAVDCSKRDIFEAKRPLLALVDVASHSSPTGSLNFYSIRTGEQVKQIKFKNQILDVLANRRSIIISFPEKIAIFDAFTLEDKHTVTGCYLSPGIQQNPVALGSRWLAFGDKKLVASRRSSGGNEGEGVQSYTATVLHAAKSLGRGLRELGDVVASSLTGNQMSKLGTSPNSPQAGGSSDVLQKGIVTILDVESPTTQNADGSLHPEAIVAHFVAHTEAIVWLQFGPCGMLLLTADKRGHDFHLFRIQPHPIGSALAAVHHLYTLHRGDTSAKVQDMCFSFDSRWVTVSTLRGTTHVFPITPYGGNIGVRTHTTPHVVNKMSRFHRSAGLTAEGRSNSPVSMFENPISSNFPYHNPRFAPFPHPTVISPLAQLRQPVYMQNVGTATPRQGRQRLTSSSEDNIALRITACFASARAWIDSVAIQREPSVNKTVKPVDSLFVMNCHGILVQYDLEPHCSSSIPKERMCDESPIELTVVAKAQWRLQRQPTSVDRPLPVPHQNLIFFGSTIPSAKRKSENSNDDDWLSQVEIITHAGPHRRLWMGPQFTFKTYTTTSGTPMSLADAQPLDLNRSKPVNMPITKANAVLIESSSASSSEQSLLDTYRRNCEALGAAGESQIKEDLADAMLESPGSRDTGGRCVIVSVKPPAPAARRAFPAPSPIAKVVNPLGTVVTVQSSDEETEVTVPEDDIIYENCDEALFRPMVSPKMLAYCKSSSAHAGNIMTKSLKADTEVTVRVLDRDSPHPSSWEDPKIQDIKGDMKVIVRHREVSDNVAVKKENSDISINRKKNRNDQTKCKENEIISNKSEMLESVNDPLSQSYQRIEPSIIEPEILQSNIKTIPTEVNSKPSKKSKSKNSSKKSSDESRSSSEREQDRNDSKQLSTTTDPLRASEVSKNSRTGSKKRNQNSKTNTSVIEDLPKLDDPVEYSVSLKLPAKSYKDIKPKVVDEVDAIPYADYDPSRIQQELEKELDDEVFENTNKTSDEYPTISQTKSFKKENTSKSTGILMKGLGISTDISFPALDEKLVNPEFPPLEENFFSLENISKVDKFEDAEDCGLPLEPVEKYFEETSQWNVRKATNDDIWNTVSTSEDNIDDQKKDKVKKKTRKPKAKLGVKIPVQKESSPDSNKSKDDFSDKIWTDVSTEIILPPPKKTSWSCIVAKPQKPLNIIENEEVTKAEEVESYTITIPRKSYSSVITEKLLDIETPEERNNFATSLDDLLEIDRSEELSQGSNKVPDFLKLSEKSSDDEKNGSGSSPVETTESSDEGKTGGIVVENNPKTQTRTGGKKKRRR</sequence>
<dbReference type="GO" id="GO:0042594">
    <property type="term" value="P:response to starvation"/>
    <property type="evidence" value="ECO:0007669"/>
    <property type="project" value="TreeGrafter"/>
</dbReference>
<dbReference type="RefSeq" id="XP_030745855.1">
    <property type="nucleotide sequence ID" value="XM_030889995.1"/>
</dbReference>
<dbReference type="PANTHER" id="PTHR13268:SF0">
    <property type="entry name" value="BCAS3 MICROTUBULE ASSOCIATED CELL MIGRATION FACTOR"/>
    <property type="match status" value="1"/>
</dbReference>
<organism evidence="3 4">
    <name type="scientific">Sitophilus oryzae</name>
    <name type="common">Rice weevil</name>
    <name type="synonym">Curculio oryzae</name>
    <dbReference type="NCBI Taxonomy" id="7048"/>
    <lineage>
        <taxon>Eukaryota</taxon>
        <taxon>Metazoa</taxon>
        <taxon>Ecdysozoa</taxon>
        <taxon>Arthropoda</taxon>
        <taxon>Hexapoda</taxon>
        <taxon>Insecta</taxon>
        <taxon>Pterygota</taxon>
        <taxon>Neoptera</taxon>
        <taxon>Endopterygota</taxon>
        <taxon>Coleoptera</taxon>
        <taxon>Polyphaga</taxon>
        <taxon>Cucujiformia</taxon>
        <taxon>Curculionidae</taxon>
        <taxon>Dryophthorinae</taxon>
        <taxon>Sitophilus</taxon>
    </lineage>
</organism>
<feature type="region of interest" description="Disordered" evidence="1">
    <location>
        <begin position="1"/>
        <end position="34"/>
    </location>
</feature>
<evidence type="ECO:0000313" key="4">
    <source>
        <dbReference type="RefSeq" id="XP_030745855.1"/>
    </source>
</evidence>
<accession>A0A6J2X4B4</accession>
<dbReference type="Proteomes" id="UP000504635">
    <property type="component" value="Unplaced"/>
</dbReference>
<evidence type="ECO:0000313" key="3">
    <source>
        <dbReference type="Proteomes" id="UP000504635"/>
    </source>
</evidence>
<gene>
    <name evidence="4 5" type="primary">LOC115874730</name>
</gene>
<dbReference type="OrthoDB" id="25778at2759"/>
<keyword evidence="3" id="KW-1185">Reference proteome</keyword>
<reference evidence="4 5" key="1">
    <citation type="submission" date="2025-04" db="UniProtKB">
        <authorList>
            <consortium name="RefSeq"/>
        </authorList>
    </citation>
    <scope>IDENTIFICATION</scope>
    <source>
        <tissue evidence="4 5">Gonads</tissue>
    </source>
</reference>
<dbReference type="InterPro" id="IPR036322">
    <property type="entry name" value="WD40_repeat_dom_sf"/>
</dbReference>
<feature type="compositionally biased region" description="Basic residues" evidence="1">
    <location>
        <begin position="1233"/>
        <end position="1246"/>
    </location>
</feature>
<dbReference type="GeneID" id="115874730"/>
<feature type="compositionally biased region" description="Polar residues" evidence="1">
    <location>
        <begin position="1386"/>
        <end position="1395"/>
    </location>
</feature>
<feature type="domain" description="BCAS3 WD40" evidence="2">
    <location>
        <begin position="67"/>
        <end position="466"/>
    </location>
</feature>
<feature type="compositionally biased region" description="Basic and acidic residues" evidence="1">
    <location>
        <begin position="1374"/>
        <end position="1385"/>
    </location>
</feature>
<dbReference type="Pfam" id="PF21034">
    <property type="entry name" value="BCAS3_WD40"/>
    <property type="match status" value="1"/>
</dbReference>
<evidence type="ECO:0000259" key="2">
    <source>
        <dbReference type="Pfam" id="PF21034"/>
    </source>
</evidence>
<feature type="region of interest" description="Disordered" evidence="1">
    <location>
        <begin position="1224"/>
        <end position="1267"/>
    </location>
</feature>
<dbReference type="SUPFAM" id="SSF50978">
    <property type="entry name" value="WD40 repeat-like"/>
    <property type="match status" value="1"/>
</dbReference>
<evidence type="ECO:0000313" key="5">
    <source>
        <dbReference type="RefSeq" id="XP_030745856.1"/>
    </source>
</evidence>
<feature type="region of interest" description="Disordered" evidence="1">
    <location>
        <begin position="973"/>
        <end position="1051"/>
    </location>
</feature>
<dbReference type="GO" id="GO:0006914">
    <property type="term" value="P:autophagy"/>
    <property type="evidence" value="ECO:0007669"/>
    <property type="project" value="InterPro"/>
</dbReference>
<evidence type="ECO:0000256" key="1">
    <source>
        <dbReference type="SAM" id="MobiDB-lite"/>
    </source>
</evidence>
<dbReference type="KEGG" id="soy:115874730"/>
<feature type="compositionally biased region" description="Basic residues" evidence="1">
    <location>
        <begin position="982"/>
        <end position="992"/>
    </location>
</feature>
<dbReference type="GO" id="GO:0005737">
    <property type="term" value="C:cytoplasm"/>
    <property type="evidence" value="ECO:0007669"/>
    <property type="project" value="TreeGrafter"/>
</dbReference>
<dbReference type="PANTHER" id="PTHR13268">
    <property type="entry name" value="BREAST CARCINOMA AMPLIFIED SEQUENCE 3"/>
    <property type="match status" value="1"/>
</dbReference>
<dbReference type="InterPro" id="IPR045142">
    <property type="entry name" value="BCAS3-like"/>
</dbReference>
<feature type="region of interest" description="Disordered" evidence="1">
    <location>
        <begin position="1111"/>
        <end position="1130"/>
    </location>
</feature>
<protein>
    <submittedName>
        <fullName evidence="4 5">Breast carcinoma-amplified sequence 3 homolog isoform X1</fullName>
    </submittedName>
</protein>
<feature type="compositionally biased region" description="Polar residues" evidence="1">
    <location>
        <begin position="10"/>
        <end position="33"/>
    </location>
</feature>
<dbReference type="RefSeq" id="XP_030745856.1">
    <property type="nucleotide sequence ID" value="XM_030889996.1"/>
</dbReference>
<proteinExistence type="predicted"/>
<feature type="region of interest" description="Disordered" evidence="1">
    <location>
        <begin position="1359"/>
        <end position="1426"/>
    </location>
</feature>
<feature type="compositionally biased region" description="Basic and acidic residues" evidence="1">
    <location>
        <begin position="994"/>
        <end position="1012"/>
    </location>
</feature>
<dbReference type="InterPro" id="IPR048382">
    <property type="entry name" value="BCAS3_WD40"/>
</dbReference>